<gene>
    <name evidence="1" type="ORF">MM415B05373_0004</name>
</gene>
<evidence type="ECO:0000313" key="1">
    <source>
        <dbReference type="EMBL" id="QJA95449.1"/>
    </source>
</evidence>
<organism evidence="1">
    <name type="scientific">viral metagenome</name>
    <dbReference type="NCBI Taxonomy" id="1070528"/>
    <lineage>
        <taxon>unclassified sequences</taxon>
        <taxon>metagenomes</taxon>
        <taxon>organismal metagenomes</taxon>
    </lineage>
</organism>
<dbReference type="EMBL" id="MT143315">
    <property type="protein sequence ID" value="QJA95449.1"/>
    <property type="molecule type" value="Genomic_DNA"/>
</dbReference>
<protein>
    <submittedName>
        <fullName evidence="1">Uncharacterized protein</fullName>
    </submittedName>
</protein>
<sequence length="109" mass="12520">MDVTTRVGNLDRQIETAKQENADLLNRLRAKGRPLLVDDEALITAYSAFIESGQHYPAEWERGIWFPQAIRDLATCDDTTHPINAELRLQFARAASELNHCPDWRTRGW</sequence>
<dbReference type="AlphaFoldDB" id="A0A6M3LM68"/>
<reference evidence="1" key="1">
    <citation type="submission" date="2020-03" db="EMBL/GenBank/DDBJ databases">
        <title>The deep terrestrial virosphere.</title>
        <authorList>
            <person name="Holmfeldt K."/>
            <person name="Nilsson E."/>
            <person name="Simone D."/>
            <person name="Lopez-Fernandez M."/>
            <person name="Wu X."/>
            <person name="de Brujin I."/>
            <person name="Lundin D."/>
            <person name="Andersson A."/>
            <person name="Bertilsson S."/>
            <person name="Dopson M."/>
        </authorList>
    </citation>
    <scope>NUCLEOTIDE SEQUENCE</scope>
    <source>
        <strain evidence="1">MM415B05373</strain>
    </source>
</reference>
<name>A0A6M3LM68_9ZZZZ</name>
<accession>A0A6M3LM68</accession>
<proteinExistence type="predicted"/>